<evidence type="ECO:0000313" key="4">
    <source>
        <dbReference type="EMBL" id="GEP54428.1"/>
    </source>
</evidence>
<dbReference type="SUPFAM" id="SSF53187">
    <property type="entry name" value="Zn-dependent exopeptidases"/>
    <property type="match status" value="1"/>
</dbReference>
<name>A0A512N638_9HYPH</name>
<feature type="binding site" evidence="2">
    <location>
        <position position="136"/>
    </location>
    <ligand>
        <name>Mn(2+)</name>
        <dbReference type="ChEBI" id="CHEBI:29035"/>
        <label>2</label>
    </ligand>
</feature>
<feature type="binding site" evidence="2">
    <location>
        <position position="162"/>
    </location>
    <ligand>
        <name>Mn(2+)</name>
        <dbReference type="ChEBI" id="CHEBI:29035"/>
        <label>2</label>
    </ligand>
</feature>
<dbReference type="Pfam" id="PF01546">
    <property type="entry name" value="Peptidase_M20"/>
    <property type="match status" value="1"/>
</dbReference>
<dbReference type="SUPFAM" id="SSF55031">
    <property type="entry name" value="Bacterial exopeptidase dimerisation domain"/>
    <property type="match status" value="1"/>
</dbReference>
<evidence type="ECO:0000256" key="2">
    <source>
        <dbReference type="PIRSR" id="PIRSR005962-1"/>
    </source>
</evidence>
<dbReference type="AlphaFoldDB" id="A0A512N638"/>
<feature type="binding site" evidence="2">
    <location>
        <position position="103"/>
    </location>
    <ligand>
        <name>Mn(2+)</name>
        <dbReference type="ChEBI" id="CHEBI:29035"/>
        <label>2</label>
    </ligand>
</feature>
<dbReference type="OrthoDB" id="9777385at2"/>
<dbReference type="FunFam" id="3.30.70.360:FF:000001">
    <property type="entry name" value="N-acetyldiaminopimelate deacetylase"/>
    <property type="match status" value="1"/>
</dbReference>
<sequence>MPVINRIASFHKDMTAWRHDIHSHPETAFEEVRTADVVAEKLKSFGIEVHRGLAKTGVVGVLRSGSSKRAIGLRADMDALDVHETNEFDHKSTIPGKMHACGHDGHTVMLLGAAKYLSETKNFDGTVYFIFQPAEENEGGGRVMVEEGLFDKFPVEGVYGMHNIPGIPIGRFAVRPGPMMAAYDIFEVVVKGVGAHGAMPHHGIDPVVVGSHIVTALQSIVARNIDPMDTAVVSTTQIHAGDTWNVIPQECVLRGTVRTFKKPVQDMIERRIEHIARNVAAGFGAEVTKWRYERRYPATVNSEQETEFAAKAASALVGLENVNRNPTPAMGSEDFAWMLLKRPGCYIWIGNGDGAGSCMVHNPGYDFNDEILPIGASYWATLVEQQLARQAMPQAAE</sequence>
<keyword evidence="2" id="KW-0464">Manganese</keyword>
<dbReference type="Gene3D" id="3.30.70.360">
    <property type="match status" value="1"/>
</dbReference>
<dbReference type="GO" id="GO:0046872">
    <property type="term" value="F:metal ion binding"/>
    <property type="evidence" value="ECO:0007669"/>
    <property type="project" value="UniProtKB-KW"/>
</dbReference>
<dbReference type="CDD" id="cd05666">
    <property type="entry name" value="M20_Acy1-like"/>
    <property type="match status" value="1"/>
</dbReference>
<dbReference type="PANTHER" id="PTHR11014">
    <property type="entry name" value="PEPTIDASE M20 FAMILY MEMBER"/>
    <property type="match status" value="1"/>
</dbReference>
<dbReference type="NCBIfam" id="TIGR01891">
    <property type="entry name" value="amidohydrolases"/>
    <property type="match status" value="1"/>
</dbReference>
<proteinExistence type="predicted"/>
<keyword evidence="2" id="KW-0479">Metal-binding</keyword>
<feature type="domain" description="Peptidase M20 dimerisation" evidence="3">
    <location>
        <begin position="186"/>
        <end position="280"/>
    </location>
</feature>
<feature type="binding site" evidence="2">
    <location>
        <position position="361"/>
    </location>
    <ligand>
        <name>Mn(2+)</name>
        <dbReference type="ChEBI" id="CHEBI:29035"/>
        <label>2</label>
    </ligand>
</feature>
<dbReference type="GO" id="GO:0019877">
    <property type="term" value="P:diaminopimelate biosynthetic process"/>
    <property type="evidence" value="ECO:0007669"/>
    <property type="project" value="UniProtKB-ARBA"/>
</dbReference>
<dbReference type="PANTHER" id="PTHR11014:SF63">
    <property type="entry name" value="METALLOPEPTIDASE, PUTATIVE (AFU_ORTHOLOGUE AFUA_6G09600)-RELATED"/>
    <property type="match status" value="1"/>
</dbReference>
<keyword evidence="1 4" id="KW-0378">Hydrolase</keyword>
<protein>
    <submittedName>
        <fullName evidence="4">Amidohydrolase</fullName>
    </submittedName>
</protein>
<dbReference type="GO" id="GO:0050118">
    <property type="term" value="F:N-acetyldiaminopimelate deacetylase activity"/>
    <property type="evidence" value="ECO:0007669"/>
    <property type="project" value="UniProtKB-ARBA"/>
</dbReference>
<gene>
    <name evidence="4" type="ORF">RSO01_15940</name>
</gene>
<evidence type="ECO:0000313" key="5">
    <source>
        <dbReference type="Proteomes" id="UP000321058"/>
    </source>
</evidence>
<dbReference type="RefSeq" id="WP_147147952.1">
    <property type="nucleotide sequence ID" value="NZ_BKAJ01000030.1"/>
</dbReference>
<evidence type="ECO:0000259" key="3">
    <source>
        <dbReference type="Pfam" id="PF07687"/>
    </source>
</evidence>
<evidence type="ECO:0000256" key="1">
    <source>
        <dbReference type="ARBA" id="ARBA00022801"/>
    </source>
</evidence>
<accession>A0A512N638</accession>
<dbReference type="Proteomes" id="UP000321058">
    <property type="component" value="Unassembled WGS sequence"/>
</dbReference>
<dbReference type="InterPro" id="IPR011650">
    <property type="entry name" value="Peptidase_M20_dimer"/>
</dbReference>
<dbReference type="InterPro" id="IPR036264">
    <property type="entry name" value="Bact_exopeptidase_dim_dom"/>
</dbReference>
<reference evidence="4 5" key="1">
    <citation type="submission" date="2019-07" db="EMBL/GenBank/DDBJ databases">
        <title>Whole genome shotgun sequence of Reyranella soli NBRC 108950.</title>
        <authorList>
            <person name="Hosoyama A."/>
            <person name="Uohara A."/>
            <person name="Ohji S."/>
            <person name="Ichikawa N."/>
        </authorList>
    </citation>
    <scope>NUCLEOTIDE SEQUENCE [LARGE SCALE GENOMIC DNA]</scope>
    <source>
        <strain evidence="4 5">NBRC 108950</strain>
    </source>
</reference>
<dbReference type="InterPro" id="IPR017439">
    <property type="entry name" value="Amidohydrolase"/>
</dbReference>
<comment type="cofactor">
    <cofactor evidence="2">
        <name>Mn(2+)</name>
        <dbReference type="ChEBI" id="CHEBI:29035"/>
    </cofactor>
    <text evidence="2">The Mn(2+) ion enhances activity.</text>
</comment>
<dbReference type="Gene3D" id="3.40.630.10">
    <property type="entry name" value="Zn peptidases"/>
    <property type="match status" value="1"/>
</dbReference>
<organism evidence="4 5">
    <name type="scientific">Reyranella soli</name>
    <dbReference type="NCBI Taxonomy" id="1230389"/>
    <lineage>
        <taxon>Bacteria</taxon>
        <taxon>Pseudomonadati</taxon>
        <taxon>Pseudomonadota</taxon>
        <taxon>Alphaproteobacteria</taxon>
        <taxon>Hyphomicrobiales</taxon>
        <taxon>Reyranellaceae</taxon>
        <taxon>Reyranella</taxon>
    </lineage>
</organism>
<dbReference type="Pfam" id="PF07687">
    <property type="entry name" value="M20_dimer"/>
    <property type="match status" value="1"/>
</dbReference>
<comment type="caution">
    <text evidence="4">The sequence shown here is derived from an EMBL/GenBank/DDBJ whole genome shotgun (WGS) entry which is preliminary data.</text>
</comment>
<dbReference type="PIRSF" id="PIRSF005962">
    <property type="entry name" value="Pept_M20D_amidohydro"/>
    <property type="match status" value="1"/>
</dbReference>
<dbReference type="InterPro" id="IPR002933">
    <property type="entry name" value="Peptidase_M20"/>
</dbReference>
<feature type="binding site" evidence="2">
    <location>
        <position position="101"/>
    </location>
    <ligand>
        <name>Mn(2+)</name>
        <dbReference type="ChEBI" id="CHEBI:29035"/>
        <label>2</label>
    </ligand>
</feature>
<keyword evidence="5" id="KW-1185">Reference proteome</keyword>
<dbReference type="EMBL" id="BKAJ01000030">
    <property type="protein sequence ID" value="GEP54428.1"/>
    <property type="molecule type" value="Genomic_DNA"/>
</dbReference>